<reference evidence="2" key="1">
    <citation type="submission" date="2016-09" db="EMBL/GenBank/DDBJ databases">
        <authorList>
            <person name="Hebert L."/>
            <person name="Moumen B."/>
        </authorList>
    </citation>
    <scope>NUCLEOTIDE SEQUENCE [LARGE SCALE GENOMIC DNA]</scope>
    <source>
        <strain evidence="2">OVI</strain>
    </source>
</reference>
<dbReference type="GeneID" id="92378598"/>
<feature type="compositionally biased region" description="Basic and acidic residues" evidence="1">
    <location>
        <begin position="303"/>
        <end position="318"/>
    </location>
</feature>
<gene>
    <name evidence="2" type="ORF">TEOVI_000465800</name>
</gene>
<organism evidence="2 3">
    <name type="scientific">Trypanosoma equiperdum</name>
    <dbReference type="NCBI Taxonomy" id="5694"/>
    <lineage>
        <taxon>Eukaryota</taxon>
        <taxon>Discoba</taxon>
        <taxon>Euglenozoa</taxon>
        <taxon>Kinetoplastea</taxon>
        <taxon>Metakinetoplastina</taxon>
        <taxon>Trypanosomatida</taxon>
        <taxon>Trypanosomatidae</taxon>
        <taxon>Trypanosoma</taxon>
    </lineage>
</organism>
<feature type="compositionally biased region" description="Basic and acidic residues" evidence="1">
    <location>
        <begin position="549"/>
        <end position="564"/>
    </location>
</feature>
<feature type="compositionally biased region" description="Polar residues" evidence="1">
    <location>
        <begin position="73"/>
        <end position="82"/>
    </location>
</feature>
<sequence>MRRCVRAATTPPAAPWRAGSSFIPIWRFSAFYSSSKFIGRRSSGSKKLGAFPRMPHAVKKSSTDVPRAAESPVDTTAVQTSVIEEDKEEEQPHMCNNKRTKSKRSSQPCTEAKQCSNSREGKQAVAVTGTKSCNPSEGSTAQCLPCVTDDKNTQKKEREGENVCLVDRAVVLKLFVVSDALAFMFATSPKDQRCVNWHLKKVDQSVIMQPPTQAPRSQHKGQEGITDNDSNSKDKKDARRESRSRRREQRNAVTREYNIALRVLSEESADNVHYIHVREMERLVPPADVLPRNAMSTVLASKKGNENSKRRQSSEKRNSKVQKGRGTSPAEPSAAALEALGRVMALRQWQTAALRKAQESQRLHALPPACHAITHVYMNDPSLPDTTVVQGCNIKKSVTDILDLMKQSTVSGNLLGFVNLHKGRKSSSSGNKGTTPSATLSMPFELKPLLSVVASCIPRSDAALGVRFDEDGFLRSVLQRHSRKSGSNEPTTAVAQVVSEEERQTATDRELSARRVPPVPRYTTRVVLLIDYDSSESWDLHSDGVSSETKAKSAKGDSGEEVVNRRRRRKEPHIYCLIADGGEV</sequence>
<evidence type="ECO:0000256" key="1">
    <source>
        <dbReference type="SAM" id="MobiDB-lite"/>
    </source>
</evidence>
<dbReference type="Proteomes" id="UP000195570">
    <property type="component" value="Unassembled WGS sequence"/>
</dbReference>
<feature type="region of interest" description="Disordered" evidence="1">
    <location>
        <begin position="541"/>
        <end position="566"/>
    </location>
</feature>
<name>A0A1G4I5E3_TRYEQ</name>
<feature type="compositionally biased region" description="Polar residues" evidence="1">
    <location>
        <begin position="485"/>
        <end position="494"/>
    </location>
</feature>
<dbReference type="AlphaFoldDB" id="A0A1G4I5E3"/>
<protein>
    <submittedName>
        <fullName evidence="2">Uncharacterized protein</fullName>
    </submittedName>
</protein>
<keyword evidence="3" id="KW-1185">Reference proteome</keyword>
<feature type="region of interest" description="Disordered" evidence="1">
    <location>
        <begin position="480"/>
        <end position="516"/>
    </location>
</feature>
<feature type="region of interest" description="Disordered" evidence="1">
    <location>
        <begin position="208"/>
        <end position="251"/>
    </location>
</feature>
<dbReference type="VEuPathDB" id="TriTrypDB:TEOVI_000465800"/>
<proteinExistence type="predicted"/>
<comment type="caution">
    <text evidence="2">The sequence shown here is derived from an EMBL/GenBank/DDBJ whole genome shotgun (WGS) entry which is preliminary data.</text>
</comment>
<dbReference type="RefSeq" id="XP_067078433.1">
    <property type="nucleotide sequence ID" value="XM_067222332.1"/>
</dbReference>
<evidence type="ECO:0000313" key="3">
    <source>
        <dbReference type="Proteomes" id="UP000195570"/>
    </source>
</evidence>
<feature type="compositionally biased region" description="Basic and acidic residues" evidence="1">
    <location>
        <begin position="230"/>
        <end position="241"/>
    </location>
</feature>
<evidence type="ECO:0000313" key="2">
    <source>
        <dbReference type="EMBL" id="SCU67071.1"/>
    </source>
</evidence>
<feature type="region of interest" description="Disordered" evidence="1">
    <location>
        <begin position="48"/>
        <end position="109"/>
    </location>
</feature>
<dbReference type="EMBL" id="CZPT02000681">
    <property type="protein sequence ID" value="SCU67071.1"/>
    <property type="molecule type" value="Genomic_DNA"/>
</dbReference>
<feature type="region of interest" description="Disordered" evidence="1">
    <location>
        <begin position="298"/>
        <end position="332"/>
    </location>
</feature>
<accession>A0A1G4I5E3</accession>
<feature type="compositionally biased region" description="Basic and acidic residues" evidence="1">
    <location>
        <begin position="500"/>
        <end position="513"/>
    </location>
</feature>